<evidence type="ECO:0000313" key="1">
    <source>
        <dbReference type="EMBL" id="GAA5154575.1"/>
    </source>
</evidence>
<name>A0ABP9Q4B9_9PSEU</name>
<evidence type="ECO:0000313" key="2">
    <source>
        <dbReference type="Proteomes" id="UP001500192"/>
    </source>
</evidence>
<protein>
    <submittedName>
        <fullName evidence="1">Uncharacterized protein</fullName>
    </submittedName>
</protein>
<keyword evidence="2" id="KW-1185">Reference proteome</keyword>
<accession>A0ABP9Q4B9</accession>
<organism evidence="1 2">
    <name type="scientific">Amycolatopsis dongchuanensis</name>
    <dbReference type="NCBI Taxonomy" id="1070866"/>
    <lineage>
        <taxon>Bacteria</taxon>
        <taxon>Bacillati</taxon>
        <taxon>Actinomycetota</taxon>
        <taxon>Actinomycetes</taxon>
        <taxon>Pseudonocardiales</taxon>
        <taxon>Pseudonocardiaceae</taxon>
        <taxon>Amycolatopsis</taxon>
    </lineage>
</organism>
<gene>
    <name evidence="1" type="ORF">GCM10023214_09120</name>
</gene>
<dbReference type="EMBL" id="BAABIB010000020">
    <property type="protein sequence ID" value="GAA5154575.1"/>
    <property type="molecule type" value="Genomic_DNA"/>
</dbReference>
<comment type="caution">
    <text evidence="1">The sequence shown here is derived from an EMBL/GenBank/DDBJ whole genome shotgun (WGS) entry which is preliminary data.</text>
</comment>
<sequence length="56" mass="6278">MPAERAGRQDLKPDVARSGVERVHLSGLYRPSPIKQIVAVSALLSDLAEYSQWWTK</sequence>
<reference evidence="2" key="1">
    <citation type="journal article" date="2019" name="Int. J. Syst. Evol. Microbiol.">
        <title>The Global Catalogue of Microorganisms (GCM) 10K type strain sequencing project: providing services to taxonomists for standard genome sequencing and annotation.</title>
        <authorList>
            <consortium name="The Broad Institute Genomics Platform"/>
            <consortium name="The Broad Institute Genome Sequencing Center for Infectious Disease"/>
            <person name="Wu L."/>
            <person name="Ma J."/>
        </authorList>
    </citation>
    <scope>NUCLEOTIDE SEQUENCE [LARGE SCALE GENOMIC DNA]</scope>
    <source>
        <strain evidence="2">JCM 18054</strain>
    </source>
</reference>
<dbReference type="Proteomes" id="UP001500192">
    <property type="component" value="Unassembled WGS sequence"/>
</dbReference>
<proteinExistence type="predicted"/>